<keyword evidence="1" id="KW-0805">Transcription regulation</keyword>
<proteinExistence type="predicted"/>
<dbReference type="RefSeq" id="WP_306977701.1">
    <property type="nucleotide sequence ID" value="NZ_JAUSTQ010000012.1"/>
</dbReference>
<evidence type="ECO:0000313" key="5">
    <source>
        <dbReference type="EMBL" id="MDQ0160451.1"/>
    </source>
</evidence>
<dbReference type="SMART" id="SM00344">
    <property type="entry name" value="HTH_ASNC"/>
    <property type="match status" value="1"/>
</dbReference>
<keyword evidence="3" id="KW-0804">Transcription</keyword>
<evidence type="ECO:0000259" key="4">
    <source>
        <dbReference type="PROSITE" id="PS50956"/>
    </source>
</evidence>
<dbReference type="InterPro" id="IPR011008">
    <property type="entry name" value="Dimeric_a/b-barrel"/>
</dbReference>
<dbReference type="PRINTS" id="PR00033">
    <property type="entry name" value="HTHASNC"/>
</dbReference>
<feature type="domain" description="HTH asnC-type" evidence="4">
    <location>
        <begin position="11"/>
        <end position="71"/>
    </location>
</feature>
<gene>
    <name evidence="5" type="ORF">J2S77_002455</name>
</gene>
<dbReference type="Pfam" id="PF01037">
    <property type="entry name" value="AsnC_trans_reg"/>
    <property type="match status" value="1"/>
</dbReference>
<sequence length="162" mass="18139">MFGEISEDLTLDELDNQIVKALQRDGRVSYTDLAEQLETTASTVRNRIQRLTDQNLIKVVGVVNPFMTGMGTVAFVGLSIDFNQYDAIVEKLKGIPEARFIAGSSGQYDLFIQVITPSNTEFYDIIRQQIGVIDGVKSLDTHMLFEIHKQTYDWGTGVNVSE</sequence>
<dbReference type="InterPro" id="IPR011991">
    <property type="entry name" value="ArsR-like_HTH"/>
</dbReference>
<evidence type="ECO:0000256" key="1">
    <source>
        <dbReference type="ARBA" id="ARBA00023015"/>
    </source>
</evidence>
<dbReference type="Pfam" id="PF13404">
    <property type="entry name" value="HTH_AsnC-type"/>
    <property type="match status" value="1"/>
</dbReference>
<dbReference type="InterPro" id="IPR019888">
    <property type="entry name" value="Tscrpt_reg_AsnC-like"/>
</dbReference>
<dbReference type="SUPFAM" id="SSF54909">
    <property type="entry name" value="Dimeric alpha+beta barrel"/>
    <property type="match status" value="1"/>
</dbReference>
<keyword evidence="2" id="KW-0238">DNA-binding</keyword>
<dbReference type="CDD" id="cd00090">
    <property type="entry name" value="HTH_ARSR"/>
    <property type="match status" value="1"/>
</dbReference>
<dbReference type="PROSITE" id="PS50956">
    <property type="entry name" value="HTH_ASNC_2"/>
    <property type="match status" value="1"/>
</dbReference>
<reference evidence="5 6" key="1">
    <citation type="submission" date="2023-07" db="EMBL/GenBank/DDBJ databases">
        <title>Genomic Encyclopedia of Type Strains, Phase IV (KMG-IV): sequencing the most valuable type-strain genomes for metagenomic binning, comparative biology and taxonomic classification.</title>
        <authorList>
            <person name="Goeker M."/>
        </authorList>
    </citation>
    <scope>NUCLEOTIDE SEQUENCE [LARGE SCALE GENOMIC DNA]</scope>
    <source>
        <strain evidence="5 6">DSM 16460</strain>
    </source>
</reference>
<evidence type="ECO:0000256" key="2">
    <source>
        <dbReference type="ARBA" id="ARBA00023125"/>
    </source>
</evidence>
<evidence type="ECO:0000313" key="6">
    <source>
        <dbReference type="Proteomes" id="UP001224359"/>
    </source>
</evidence>
<dbReference type="Gene3D" id="1.10.10.10">
    <property type="entry name" value="Winged helix-like DNA-binding domain superfamily/Winged helix DNA-binding domain"/>
    <property type="match status" value="1"/>
</dbReference>
<dbReference type="Gene3D" id="3.30.70.920">
    <property type="match status" value="1"/>
</dbReference>
<dbReference type="InterPro" id="IPR036390">
    <property type="entry name" value="WH_DNA-bd_sf"/>
</dbReference>
<protein>
    <submittedName>
        <fullName evidence="5">Lrp/AsnC family transcriptional regulator for asnA, asnC and gidA</fullName>
    </submittedName>
</protein>
<evidence type="ECO:0000256" key="3">
    <source>
        <dbReference type="ARBA" id="ARBA00023163"/>
    </source>
</evidence>
<dbReference type="SUPFAM" id="SSF46785">
    <property type="entry name" value="Winged helix' DNA-binding domain"/>
    <property type="match status" value="1"/>
</dbReference>
<dbReference type="InterPro" id="IPR019887">
    <property type="entry name" value="Tscrpt_reg_AsnC/Lrp_C"/>
</dbReference>
<comment type="caution">
    <text evidence="5">The sequence shown here is derived from an EMBL/GenBank/DDBJ whole genome shotgun (WGS) entry which is preliminary data.</text>
</comment>
<dbReference type="PANTHER" id="PTHR30154">
    <property type="entry name" value="LEUCINE-RESPONSIVE REGULATORY PROTEIN"/>
    <property type="match status" value="1"/>
</dbReference>
<dbReference type="InterPro" id="IPR036388">
    <property type="entry name" value="WH-like_DNA-bd_sf"/>
</dbReference>
<name>A0ABT9VHK9_9BACI</name>
<keyword evidence="6" id="KW-1185">Reference proteome</keyword>
<dbReference type="InterPro" id="IPR000485">
    <property type="entry name" value="AsnC-type_HTH_dom"/>
</dbReference>
<dbReference type="PANTHER" id="PTHR30154:SF34">
    <property type="entry name" value="TRANSCRIPTIONAL REGULATOR AZLB"/>
    <property type="match status" value="1"/>
</dbReference>
<dbReference type="EMBL" id="JAUSTQ010000012">
    <property type="protein sequence ID" value="MDQ0160451.1"/>
    <property type="molecule type" value="Genomic_DNA"/>
</dbReference>
<dbReference type="Proteomes" id="UP001224359">
    <property type="component" value="Unassembled WGS sequence"/>
</dbReference>
<accession>A0ABT9VHK9</accession>
<organism evidence="5 6">
    <name type="scientific">Alkalibacillus salilacus</name>
    <dbReference type="NCBI Taxonomy" id="284582"/>
    <lineage>
        <taxon>Bacteria</taxon>
        <taxon>Bacillati</taxon>
        <taxon>Bacillota</taxon>
        <taxon>Bacilli</taxon>
        <taxon>Bacillales</taxon>
        <taxon>Bacillaceae</taxon>
        <taxon>Alkalibacillus</taxon>
    </lineage>
</organism>